<dbReference type="AlphaFoldDB" id="A0A9P6HYP9"/>
<comment type="caution">
    <text evidence="2">The sequence shown here is derived from an EMBL/GenBank/DDBJ whole genome shotgun (WGS) entry which is preliminary data.</text>
</comment>
<dbReference type="InterPro" id="IPR011333">
    <property type="entry name" value="SKP1/BTB/POZ_sf"/>
</dbReference>
<evidence type="ECO:0000313" key="3">
    <source>
        <dbReference type="Proteomes" id="UP000781932"/>
    </source>
</evidence>
<dbReference type="RefSeq" id="XP_038743223.1">
    <property type="nucleotide sequence ID" value="XM_038891587.1"/>
</dbReference>
<gene>
    <name evidence="2" type="ORF">CkaCkLH20_08872</name>
</gene>
<keyword evidence="3" id="KW-1185">Reference proteome</keyword>
<feature type="compositionally biased region" description="Acidic residues" evidence="1">
    <location>
        <begin position="49"/>
        <end position="61"/>
    </location>
</feature>
<reference evidence="2" key="1">
    <citation type="submission" date="2020-03" db="EMBL/GenBank/DDBJ databases">
        <authorList>
            <person name="He L."/>
        </authorList>
    </citation>
    <scope>NUCLEOTIDE SEQUENCE</scope>
    <source>
        <strain evidence="2">CkLH20</strain>
    </source>
</reference>
<organism evidence="2 3">
    <name type="scientific">Colletotrichum karsti</name>
    <dbReference type="NCBI Taxonomy" id="1095194"/>
    <lineage>
        <taxon>Eukaryota</taxon>
        <taxon>Fungi</taxon>
        <taxon>Dikarya</taxon>
        <taxon>Ascomycota</taxon>
        <taxon>Pezizomycotina</taxon>
        <taxon>Sordariomycetes</taxon>
        <taxon>Hypocreomycetidae</taxon>
        <taxon>Glomerellales</taxon>
        <taxon>Glomerellaceae</taxon>
        <taxon>Colletotrichum</taxon>
        <taxon>Colletotrichum boninense species complex</taxon>
    </lineage>
</organism>
<evidence type="ECO:0000256" key="1">
    <source>
        <dbReference type="SAM" id="MobiDB-lite"/>
    </source>
</evidence>
<accession>A0A9P6HYP9</accession>
<sequence length="359" mass="40075">MASKSNLSDARKSTRWQSLRSTMRAPHAFEMDPRGDLTLEVGSNTNADANDEEFEEDEGNNEDGTRQLFRVCSKSLARSSVVFCKMLFGHFSETDQGLVSLPDDHIEPMFLALLIIHGRFAKVPSFLTIEELFELVIITNKYDMTNIVRPWINNWVPRLKGIELCPDKDLLAWIAWEVGADRVFEKMALDIAYECRVNKDGDILDTDGKLMKTNIYLDAAGILDTIARARNKAISGMFYPLRLGVKKILEGNGCSSIEDKVRCDSTVLGSIIIACKAANVDPAPLLAGNTPPYLGSVRELTAEIKRMEFTNVDSHLCNTILAAKVSADIIFTRTTSLVSLNELDHLEKRAKISGWTRLN</sequence>
<feature type="region of interest" description="Disordered" evidence="1">
    <location>
        <begin position="1"/>
        <end position="62"/>
    </location>
</feature>
<protein>
    <submittedName>
        <fullName evidence="2">Nuclear pore protein-like protein</fullName>
    </submittedName>
</protein>
<evidence type="ECO:0000313" key="2">
    <source>
        <dbReference type="EMBL" id="KAF9873762.1"/>
    </source>
</evidence>
<dbReference type="GeneID" id="62164661"/>
<dbReference type="OrthoDB" id="5275938at2759"/>
<reference evidence="2" key="2">
    <citation type="submission" date="2020-11" db="EMBL/GenBank/DDBJ databases">
        <title>Whole genome sequencing of Colletotrichum sp.</title>
        <authorList>
            <person name="Li H."/>
        </authorList>
    </citation>
    <scope>NUCLEOTIDE SEQUENCE</scope>
    <source>
        <strain evidence="2">CkLH20</strain>
    </source>
</reference>
<feature type="compositionally biased region" description="Basic and acidic residues" evidence="1">
    <location>
        <begin position="27"/>
        <end position="37"/>
    </location>
</feature>
<dbReference type="Proteomes" id="UP000781932">
    <property type="component" value="Unassembled WGS sequence"/>
</dbReference>
<dbReference type="EMBL" id="JAATWM020000030">
    <property type="protein sequence ID" value="KAF9873762.1"/>
    <property type="molecule type" value="Genomic_DNA"/>
</dbReference>
<name>A0A9P6HYP9_9PEZI</name>
<proteinExistence type="predicted"/>
<dbReference type="Gene3D" id="3.30.710.10">
    <property type="entry name" value="Potassium Channel Kv1.1, Chain A"/>
    <property type="match status" value="1"/>
</dbReference>